<reference evidence="2 3" key="1">
    <citation type="journal article" date="2014" name="Genome Biol. Evol.">
        <title>The secreted proteins of Achlya hypogyna and Thraustotheca clavata identify the ancestral oomycete secretome and reveal gene acquisitions by horizontal gene transfer.</title>
        <authorList>
            <person name="Misner I."/>
            <person name="Blouin N."/>
            <person name="Leonard G."/>
            <person name="Richards T.A."/>
            <person name="Lane C.E."/>
        </authorList>
    </citation>
    <scope>NUCLEOTIDE SEQUENCE [LARGE SCALE GENOMIC DNA]</scope>
    <source>
        <strain evidence="2 3">ATCC 48635</strain>
    </source>
</reference>
<organism evidence="2 3">
    <name type="scientific">Achlya hypogyna</name>
    <name type="common">Oomycete</name>
    <name type="synonym">Protoachlya hypogyna</name>
    <dbReference type="NCBI Taxonomy" id="1202772"/>
    <lineage>
        <taxon>Eukaryota</taxon>
        <taxon>Sar</taxon>
        <taxon>Stramenopiles</taxon>
        <taxon>Oomycota</taxon>
        <taxon>Saprolegniomycetes</taxon>
        <taxon>Saprolegniales</taxon>
        <taxon>Achlyaceae</taxon>
        <taxon>Achlya</taxon>
    </lineage>
</organism>
<name>A0A1V9ZJQ5_ACHHY</name>
<gene>
    <name evidence="2" type="ORF">ACHHYP_09024</name>
</gene>
<accession>A0A1V9ZJQ5</accession>
<comment type="caution">
    <text evidence="2">The sequence shown here is derived from an EMBL/GenBank/DDBJ whole genome shotgun (WGS) entry which is preliminary data.</text>
</comment>
<keyword evidence="3" id="KW-1185">Reference proteome</keyword>
<proteinExistence type="predicted"/>
<sequence length="547" mass="60336">MALHVPMAMMTPMSAYLQMPHGPWVGTDDLSLHVKHVKRRRTDVSPFLYEQTDAGKKRTKPVKRVNEVQKLEPKRPGNESPVEYVAWVKFQVQPPSMWYRDQKGRQTTFEIEVGLTQADQSLPLESKGYFTVKLLYENGTEVRDQRILDLKEGAFPEANATSTTMKLRINDISSRHQNQKFRVQVSYVSPTPMRVCPALSNAIQVLSKQVKRSAPPPARLPVHVEDVDMADGASNDSEATVAFSSASTSPTASPLKAAAPAAERAATPMDVTHLFRAANPSAVVQWAATAHGVLSQLQWVAQSGAALECPSCKAQHTGPRHLARHHVDCLVPMLLQYPAIFPPSAAPGSPVSSPRIVRPTPLRLQSSDEKAFPGALDLNCLSGSAFREHETHVLKSLSRVSVSDAEPDFGALSTSQLEHFCPPLHADSTHMLSQFTDAPLQSFVEESVVCVGLAPLPPGTRHPAFDRAWTLLGFYHYVAQDLHFEAVSDKDEDAAWLALPELEQTVRKLRARRSRRDPALFPSVGDAHVACLDDVKQLLRRVHRKGS</sequence>
<dbReference type="EMBL" id="JNBR01000089">
    <property type="protein sequence ID" value="OQR98161.1"/>
    <property type="molecule type" value="Genomic_DNA"/>
</dbReference>
<evidence type="ECO:0000313" key="3">
    <source>
        <dbReference type="Proteomes" id="UP000243579"/>
    </source>
</evidence>
<dbReference type="AlphaFoldDB" id="A0A1V9ZJQ5"/>
<evidence type="ECO:0000256" key="1">
    <source>
        <dbReference type="SAM" id="MobiDB-lite"/>
    </source>
</evidence>
<evidence type="ECO:0000313" key="2">
    <source>
        <dbReference type="EMBL" id="OQR98161.1"/>
    </source>
</evidence>
<protein>
    <submittedName>
        <fullName evidence="2">Uncharacterized protein</fullName>
    </submittedName>
</protein>
<feature type="region of interest" description="Disordered" evidence="1">
    <location>
        <begin position="236"/>
        <end position="257"/>
    </location>
</feature>
<feature type="compositionally biased region" description="Low complexity" evidence="1">
    <location>
        <begin position="239"/>
        <end position="257"/>
    </location>
</feature>
<dbReference type="OrthoDB" id="77819at2759"/>
<dbReference type="Proteomes" id="UP000243579">
    <property type="component" value="Unassembled WGS sequence"/>
</dbReference>